<gene>
    <name evidence="2" type="ORF">DPMN_144532</name>
</gene>
<sequence length="55" mass="5979">MQQNVIKCAGLANIISVLDVGFVYRDCVELSKAEQEESGTQEYSAPDLLDSTLEG</sequence>
<evidence type="ECO:0000256" key="1">
    <source>
        <dbReference type="SAM" id="MobiDB-lite"/>
    </source>
</evidence>
<keyword evidence="3" id="KW-1185">Reference proteome</keyword>
<proteinExistence type="predicted"/>
<dbReference type="Proteomes" id="UP000828390">
    <property type="component" value="Unassembled WGS sequence"/>
</dbReference>
<dbReference type="AlphaFoldDB" id="A0A9D4JQ98"/>
<comment type="caution">
    <text evidence="2">The sequence shown here is derived from an EMBL/GenBank/DDBJ whole genome shotgun (WGS) entry which is preliminary data.</text>
</comment>
<feature type="region of interest" description="Disordered" evidence="1">
    <location>
        <begin position="35"/>
        <end position="55"/>
    </location>
</feature>
<dbReference type="EMBL" id="JAIWYP010000006">
    <property type="protein sequence ID" value="KAH3815992.1"/>
    <property type="molecule type" value="Genomic_DNA"/>
</dbReference>
<accession>A0A9D4JQ98</accession>
<protein>
    <submittedName>
        <fullName evidence="2">Uncharacterized protein</fullName>
    </submittedName>
</protein>
<name>A0A9D4JQ98_DREPO</name>
<reference evidence="2" key="2">
    <citation type="submission" date="2020-11" db="EMBL/GenBank/DDBJ databases">
        <authorList>
            <person name="McCartney M.A."/>
            <person name="Auch B."/>
            <person name="Kono T."/>
            <person name="Mallez S."/>
            <person name="Becker A."/>
            <person name="Gohl D.M."/>
            <person name="Silverstein K.A.T."/>
            <person name="Koren S."/>
            <person name="Bechman K.B."/>
            <person name="Herman A."/>
            <person name="Abrahante J.E."/>
            <person name="Garbe J."/>
        </authorList>
    </citation>
    <scope>NUCLEOTIDE SEQUENCE</scope>
    <source>
        <strain evidence="2">Duluth1</strain>
        <tissue evidence="2">Whole animal</tissue>
    </source>
</reference>
<reference evidence="2" key="1">
    <citation type="journal article" date="2019" name="bioRxiv">
        <title>The Genome of the Zebra Mussel, Dreissena polymorpha: A Resource for Invasive Species Research.</title>
        <authorList>
            <person name="McCartney M.A."/>
            <person name="Auch B."/>
            <person name="Kono T."/>
            <person name="Mallez S."/>
            <person name="Zhang Y."/>
            <person name="Obille A."/>
            <person name="Becker A."/>
            <person name="Abrahante J.E."/>
            <person name="Garbe J."/>
            <person name="Badalamenti J.P."/>
            <person name="Herman A."/>
            <person name="Mangelson H."/>
            <person name="Liachko I."/>
            <person name="Sullivan S."/>
            <person name="Sone E.D."/>
            <person name="Koren S."/>
            <person name="Silverstein K.A.T."/>
            <person name="Beckman K.B."/>
            <person name="Gohl D.M."/>
        </authorList>
    </citation>
    <scope>NUCLEOTIDE SEQUENCE</scope>
    <source>
        <strain evidence="2">Duluth1</strain>
        <tissue evidence="2">Whole animal</tissue>
    </source>
</reference>
<evidence type="ECO:0000313" key="3">
    <source>
        <dbReference type="Proteomes" id="UP000828390"/>
    </source>
</evidence>
<evidence type="ECO:0000313" key="2">
    <source>
        <dbReference type="EMBL" id="KAH3815992.1"/>
    </source>
</evidence>
<organism evidence="2 3">
    <name type="scientific">Dreissena polymorpha</name>
    <name type="common">Zebra mussel</name>
    <name type="synonym">Mytilus polymorpha</name>
    <dbReference type="NCBI Taxonomy" id="45954"/>
    <lineage>
        <taxon>Eukaryota</taxon>
        <taxon>Metazoa</taxon>
        <taxon>Spiralia</taxon>
        <taxon>Lophotrochozoa</taxon>
        <taxon>Mollusca</taxon>
        <taxon>Bivalvia</taxon>
        <taxon>Autobranchia</taxon>
        <taxon>Heteroconchia</taxon>
        <taxon>Euheterodonta</taxon>
        <taxon>Imparidentia</taxon>
        <taxon>Neoheterodontei</taxon>
        <taxon>Myida</taxon>
        <taxon>Dreissenoidea</taxon>
        <taxon>Dreissenidae</taxon>
        <taxon>Dreissena</taxon>
    </lineage>
</organism>